<name>A0ACB9M9H9_9MYRT</name>
<comment type="caution">
    <text evidence="1">The sequence shown here is derived from an EMBL/GenBank/DDBJ whole genome shotgun (WGS) entry which is preliminary data.</text>
</comment>
<sequence length="304" mass="32293">MEGLLRRSFLALSLFLVVSSLATVSSQAQSSGRAGVIERSKSQLLLASLQPSIDSSVPGSLLSSQLFLTSPSGNSFAYLIRHDTSLTSQGAGQGFCYIQVQENGNSIWDSTCTPVTEGNACALAFSDAGLQIFDGSRSSWRTNTNHGHLRYLMLTDAGNLEILDQRGMIMWAASQEQRANQNCGNYSAASPFATPSYNAEPSLGQGIIEDSGFTQPQSTYPSGLGQNLNYPQQGTSIPAGFSGSSNQPFSSFNQPIGGNSLDNLGDDGVSAFNNRAPGKGSVMTRVVSLVLACLLSEMMFHQFL</sequence>
<keyword evidence="2" id="KW-1185">Reference proteome</keyword>
<protein>
    <submittedName>
        <fullName evidence="1">Uncharacterized protein</fullName>
    </submittedName>
</protein>
<gene>
    <name evidence="1" type="ORF">MLD38_034370</name>
</gene>
<dbReference type="Proteomes" id="UP001057402">
    <property type="component" value="Chromosome 10"/>
</dbReference>
<reference evidence="2" key="1">
    <citation type="journal article" date="2023" name="Front. Plant Sci.">
        <title>Chromosomal-level genome assembly of Melastoma candidum provides insights into trichome evolution.</title>
        <authorList>
            <person name="Zhong Y."/>
            <person name="Wu W."/>
            <person name="Sun C."/>
            <person name="Zou P."/>
            <person name="Liu Y."/>
            <person name="Dai S."/>
            <person name="Zhou R."/>
        </authorList>
    </citation>
    <scope>NUCLEOTIDE SEQUENCE [LARGE SCALE GENOMIC DNA]</scope>
</reference>
<proteinExistence type="predicted"/>
<evidence type="ECO:0000313" key="1">
    <source>
        <dbReference type="EMBL" id="KAI4320938.1"/>
    </source>
</evidence>
<evidence type="ECO:0000313" key="2">
    <source>
        <dbReference type="Proteomes" id="UP001057402"/>
    </source>
</evidence>
<organism evidence="1 2">
    <name type="scientific">Melastoma candidum</name>
    <dbReference type="NCBI Taxonomy" id="119954"/>
    <lineage>
        <taxon>Eukaryota</taxon>
        <taxon>Viridiplantae</taxon>
        <taxon>Streptophyta</taxon>
        <taxon>Embryophyta</taxon>
        <taxon>Tracheophyta</taxon>
        <taxon>Spermatophyta</taxon>
        <taxon>Magnoliopsida</taxon>
        <taxon>eudicotyledons</taxon>
        <taxon>Gunneridae</taxon>
        <taxon>Pentapetalae</taxon>
        <taxon>rosids</taxon>
        <taxon>malvids</taxon>
        <taxon>Myrtales</taxon>
        <taxon>Melastomataceae</taxon>
        <taxon>Melastomatoideae</taxon>
        <taxon>Melastomateae</taxon>
        <taxon>Melastoma</taxon>
    </lineage>
</organism>
<accession>A0ACB9M9H9</accession>
<dbReference type="EMBL" id="CM042889">
    <property type="protein sequence ID" value="KAI4320938.1"/>
    <property type="molecule type" value="Genomic_DNA"/>
</dbReference>